<protein>
    <submittedName>
        <fullName evidence="2">PrgI family protein</fullName>
    </submittedName>
</protein>
<evidence type="ECO:0000256" key="1">
    <source>
        <dbReference type="SAM" id="Phobius"/>
    </source>
</evidence>
<name>A0A9X3WQK1_9BACI</name>
<dbReference type="Pfam" id="PF12666">
    <property type="entry name" value="PrgI"/>
    <property type="match status" value="1"/>
</dbReference>
<dbReference type="Proteomes" id="UP001145050">
    <property type="component" value="Unassembled WGS sequence"/>
</dbReference>
<keyword evidence="1" id="KW-0812">Transmembrane</keyword>
<feature type="transmembrane region" description="Helical" evidence="1">
    <location>
        <begin position="50"/>
        <end position="74"/>
    </location>
</feature>
<keyword evidence="1" id="KW-0472">Membrane</keyword>
<keyword evidence="1" id="KW-1133">Transmembrane helix</keyword>
<evidence type="ECO:0000313" key="2">
    <source>
        <dbReference type="EMBL" id="MDC3424272.1"/>
    </source>
</evidence>
<gene>
    <name evidence="2" type="ORF">NC797_07090</name>
</gene>
<comment type="caution">
    <text evidence="2">The sequence shown here is derived from an EMBL/GenBank/DDBJ whole genome shotgun (WGS) entry which is preliminary data.</text>
</comment>
<proteinExistence type="predicted"/>
<organism evidence="2 3">
    <name type="scientific">Terrihalobacillus insolitus</name>
    <dbReference type="NCBI Taxonomy" id="2950438"/>
    <lineage>
        <taxon>Bacteria</taxon>
        <taxon>Bacillati</taxon>
        <taxon>Bacillota</taxon>
        <taxon>Bacilli</taxon>
        <taxon>Bacillales</taxon>
        <taxon>Bacillaceae</taxon>
        <taxon>Terrihalobacillus</taxon>
    </lineage>
</organism>
<sequence>MRKVTVPIDMSSEQKTILGIFSKRQLIYLVVGGAIIYSYIPFVFNLIPNFFVSIFLCIFSALPVAVLTGVLGFLKKSKYNLNYDHYLLIKMGYKNQIGVWRKGPFTKNQ</sequence>
<dbReference type="AlphaFoldDB" id="A0A9X3WQK1"/>
<dbReference type="EMBL" id="JAMQKB010000005">
    <property type="protein sequence ID" value="MDC3424272.1"/>
    <property type="molecule type" value="Genomic_DNA"/>
</dbReference>
<dbReference type="RefSeq" id="WP_272436077.1">
    <property type="nucleotide sequence ID" value="NZ_JAMQKB010000005.1"/>
</dbReference>
<feature type="transmembrane region" description="Helical" evidence="1">
    <location>
        <begin position="26"/>
        <end position="44"/>
    </location>
</feature>
<keyword evidence="3" id="KW-1185">Reference proteome</keyword>
<evidence type="ECO:0000313" key="3">
    <source>
        <dbReference type="Proteomes" id="UP001145050"/>
    </source>
</evidence>
<reference evidence="2" key="1">
    <citation type="submission" date="2022-06" db="EMBL/GenBank/DDBJ databases">
        <title>Aquibacillus sp. a new bacterium isolated from soil saline samples.</title>
        <authorList>
            <person name="Galisteo C."/>
            <person name="De La Haba R."/>
            <person name="Sanchez-Porro C."/>
            <person name="Ventosa A."/>
        </authorList>
    </citation>
    <scope>NUCLEOTIDE SEQUENCE</scope>
    <source>
        <strain evidence="2">3ASR75-11</strain>
    </source>
</reference>
<dbReference type="InterPro" id="IPR024414">
    <property type="entry name" value="Uncharacterised_PrgI"/>
</dbReference>
<accession>A0A9X3WQK1</accession>